<evidence type="ECO:0000313" key="2">
    <source>
        <dbReference type="Proteomes" id="UP000831782"/>
    </source>
</evidence>
<name>A0ABY4ER04_9BACI</name>
<dbReference type="SUPFAM" id="SSF56317">
    <property type="entry name" value="Carbon-nitrogen hydrolase"/>
    <property type="match status" value="1"/>
</dbReference>
<accession>A0ABY4ER04</accession>
<reference evidence="1 2" key="1">
    <citation type="submission" date="2022-04" db="EMBL/GenBank/DDBJ databases">
        <title>Gracilibacillus sp. isolated from saltern.</title>
        <authorList>
            <person name="Won M."/>
            <person name="Lee C.-M."/>
            <person name="Woen H.-Y."/>
            <person name="Kwon S.-W."/>
        </authorList>
    </citation>
    <scope>NUCLEOTIDE SEQUENCE [LARGE SCALE GENOMIC DNA]</scope>
    <source>
        <strain evidence="1 2">SSWR10-1</strain>
    </source>
</reference>
<evidence type="ECO:0000313" key="1">
    <source>
        <dbReference type="EMBL" id="UOQ46854.1"/>
    </source>
</evidence>
<dbReference type="InterPro" id="IPR036526">
    <property type="entry name" value="C-N_Hydrolase_sf"/>
</dbReference>
<organism evidence="1 2">
    <name type="scientific">Gracilibacillus caseinilyticus</name>
    <dbReference type="NCBI Taxonomy" id="2932256"/>
    <lineage>
        <taxon>Bacteria</taxon>
        <taxon>Bacillati</taxon>
        <taxon>Bacillota</taxon>
        <taxon>Bacilli</taxon>
        <taxon>Bacillales</taxon>
        <taxon>Bacillaceae</taxon>
        <taxon>Gracilibacillus</taxon>
    </lineage>
</organism>
<dbReference type="Proteomes" id="UP000831782">
    <property type="component" value="Chromosome"/>
</dbReference>
<proteinExistence type="predicted"/>
<dbReference type="RefSeq" id="WP_244715397.1">
    <property type="nucleotide sequence ID" value="NZ_CP095072.1"/>
</dbReference>
<gene>
    <name evidence="1" type="ORF">MUN88_12200</name>
</gene>
<evidence type="ECO:0008006" key="3">
    <source>
        <dbReference type="Google" id="ProtNLM"/>
    </source>
</evidence>
<dbReference type="EMBL" id="CP095072">
    <property type="protein sequence ID" value="UOQ46854.1"/>
    <property type="molecule type" value="Genomic_DNA"/>
</dbReference>
<sequence length="209" mass="23524">MKLLIMQPNLEKQIAQLEAELKNNPDVDAVIFPEGYLNENVGKACELASKYNTVLIGGHRRLQESPKDRILIINRFGELILDRVKYSKPCLVMMEELKVGHILCDELIVQAINDEDHSKADLIVHPIGVGMFSEEQFQQWITEATKIAIKYKTMIIGTSHADGSYGDTGISIPIAYCMDETGEVVFIAKNDVRTRLLNAETKEVSVLHR</sequence>
<keyword evidence="2" id="KW-1185">Reference proteome</keyword>
<protein>
    <recommendedName>
        <fullName evidence="3">CN hydrolase domain-containing protein</fullName>
    </recommendedName>
</protein>